<gene>
    <name evidence="1" type="ORF">AQPE_4308</name>
</gene>
<name>A0A5K7SFB5_9BACT</name>
<keyword evidence="2" id="KW-1185">Reference proteome</keyword>
<accession>A0A5K7SFB5</accession>
<dbReference type="AlphaFoldDB" id="A0A5K7SFB5"/>
<evidence type="ECO:0000313" key="2">
    <source>
        <dbReference type="Proteomes" id="UP001193389"/>
    </source>
</evidence>
<dbReference type="KEGG" id="anf:AQPE_4308"/>
<evidence type="ECO:0000313" key="1">
    <source>
        <dbReference type="EMBL" id="BBE20117.1"/>
    </source>
</evidence>
<organism evidence="1 2">
    <name type="scientific">Aquipluma nitroreducens</name>
    <dbReference type="NCBI Taxonomy" id="2010828"/>
    <lineage>
        <taxon>Bacteria</taxon>
        <taxon>Pseudomonadati</taxon>
        <taxon>Bacteroidota</taxon>
        <taxon>Bacteroidia</taxon>
        <taxon>Marinilabiliales</taxon>
        <taxon>Prolixibacteraceae</taxon>
        <taxon>Aquipluma</taxon>
    </lineage>
</organism>
<reference evidence="1" key="1">
    <citation type="journal article" date="2020" name="Int. J. Syst. Evol. Microbiol.">
        <title>Aquipluma nitroreducens gen. nov. sp. nov., a novel facultatively anaerobic bacterium isolated from a freshwater lake.</title>
        <authorList>
            <person name="Watanabe M."/>
            <person name="Kojima H."/>
            <person name="Fukui M."/>
        </authorList>
    </citation>
    <scope>NUCLEOTIDE SEQUENCE</scope>
    <source>
        <strain evidence="1">MeG22</strain>
    </source>
</reference>
<dbReference type="InterPro" id="IPR036388">
    <property type="entry name" value="WH-like_DNA-bd_sf"/>
</dbReference>
<protein>
    <recommendedName>
        <fullName evidence="3">Winged helix-turn-helix domain-containing protein</fullName>
    </recommendedName>
</protein>
<dbReference type="Proteomes" id="UP001193389">
    <property type="component" value="Chromosome"/>
</dbReference>
<dbReference type="RefSeq" id="WP_318348293.1">
    <property type="nucleotide sequence ID" value="NZ_AP018694.1"/>
</dbReference>
<evidence type="ECO:0008006" key="3">
    <source>
        <dbReference type="Google" id="ProtNLM"/>
    </source>
</evidence>
<dbReference type="Gene3D" id="1.10.10.10">
    <property type="entry name" value="Winged helix-like DNA-binding domain superfamily/Winged helix DNA-binding domain"/>
    <property type="match status" value="1"/>
</dbReference>
<sequence length="78" mass="9000">MELEKLKTVASTITVILEEEGIMSLDELRDMVNLPEKDVLLALDWLHGKERVELLPAENIMLVFNLLAEQHFIQNSHM</sequence>
<dbReference type="EMBL" id="AP018694">
    <property type="protein sequence ID" value="BBE20117.1"/>
    <property type="molecule type" value="Genomic_DNA"/>
</dbReference>
<proteinExistence type="predicted"/>